<protein>
    <submittedName>
        <fullName evidence="2">Membrane protein</fullName>
    </submittedName>
</protein>
<keyword evidence="1" id="KW-0472">Membrane</keyword>
<evidence type="ECO:0000313" key="2">
    <source>
        <dbReference type="EMBL" id="RAP71450.1"/>
    </source>
</evidence>
<dbReference type="EMBL" id="LJAM02000143">
    <property type="protein sequence ID" value="RAP71450.1"/>
    <property type="molecule type" value="Genomic_DNA"/>
</dbReference>
<dbReference type="AlphaFoldDB" id="A0A328TMP3"/>
<reference evidence="2" key="1">
    <citation type="submission" date="2018-04" db="EMBL/GenBank/DDBJ databases">
        <title>Genomes of the Obligate Erwinia dacicola and Facultative Enterobacter sp. OLF Endosymbionts of the Olive Fruit fly, Bactrocera oleae.</title>
        <authorList>
            <person name="Estes A.M."/>
            <person name="Hearn D.J."/>
            <person name="Agarwal S."/>
            <person name="Pierson E.A."/>
            <person name="Dunning-Hotopp J.C."/>
        </authorList>
    </citation>
    <scope>NUCLEOTIDE SEQUENCE [LARGE SCALE GENOMIC DNA]</scope>
    <source>
        <strain evidence="2">Oroville</strain>
    </source>
</reference>
<keyword evidence="3" id="KW-1185">Reference proteome</keyword>
<dbReference type="Proteomes" id="UP000244334">
    <property type="component" value="Unassembled WGS sequence"/>
</dbReference>
<comment type="caution">
    <text evidence="2">The sequence shown here is derived from an EMBL/GenBank/DDBJ whole genome shotgun (WGS) entry which is preliminary data.</text>
</comment>
<keyword evidence="1" id="KW-1133">Transmembrane helix</keyword>
<accession>A0A328TMP3</accession>
<keyword evidence="1" id="KW-0812">Transmembrane</keyword>
<proteinExistence type="predicted"/>
<feature type="transmembrane region" description="Helical" evidence="1">
    <location>
        <begin position="6"/>
        <end position="31"/>
    </location>
</feature>
<evidence type="ECO:0000313" key="3">
    <source>
        <dbReference type="Proteomes" id="UP000244334"/>
    </source>
</evidence>
<gene>
    <name evidence="2" type="ORF">ACZ87_01746</name>
</gene>
<evidence type="ECO:0000256" key="1">
    <source>
        <dbReference type="SAM" id="Phobius"/>
    </source>
</evidence>
<name>A0A328TMP3_9GAMM</name>
<sequence length="41" mass="4786">MVALFWPLVWCAYLVVSIIKLISKAFCFVYNRSYEAAGRQK</sequence>
<organism evidence="2 3">
    <name type="scientific">Candidatus Erwinia dacicola</name>
    <dbReference type="NCBI Taxonomy" id="252393"/>
    <lineage>
        <taxon>Bacteria</taxon>
        <taxon>Pseudomonadati</taxon>
        <taxon>Pseudomonadota</taxon>
        <taxon>Gammaproteobacteria</taxon>
        <taxon>Enterobacterales</taxon>
        <taxon>Erwiniaceae</taxon>
        <taxon>Erwinia</taxon>
    </lineage>
</organism>